<evidence type="ECO:0000256" key="1">
    <source>
        <dbReference type="SAM" id="SignalP"/>
    </source>
</evidence>
<dbReference type="EMBL" id="FMVC01000002">
    <property type="protein sequence ID" value="SCY24906.1"/>
    <property type="molecule type" value="Genomic_DNA"/>
</dbReference>
<gene>
    <name evidence="3" type="ORF">BB050_00331</name>
    <name evidence="4" type="ORF">SAMN02927916_1607</name>
</gene>
<keyword evidence="6" id="KW-1185">Reference proteome</keyword>
<dbReference type="AlphaFoldDB" id="A0AAC9CWY7"/>
<feature type="chain" id="PRO_5042102547" evidence="1">
    <location>
        <begin position="40"/>
        <end position="230"/>
    </location>
</feature>
<dbReference type="InterPro" id="IPR025665">
    <property type="entry name" value="Beta-barrel_OMP_2"/>
</dbReference>
<organism evidence="3 5">
    <name type="scientific">Flavobacterium anhuiense</name>
    <dbReference type="NCBI Taxonomy" id="459526"/>
    <lineage>
        <taxon>Bacteria</taxon>
        <taxon>Pseudomonadati</taxon>
        <taxon>Bacteroidota</taxon>
        <taxon>Flavobacteriia</taxon>
        <taxon>Flavobacteriales</taxon>
        <taxon>Flavobacteriaceae</taxon>
        <taxon>Flavobacterium</taxon>
    </lineage>
</organism>
<evidence type="ECO:0000313" key="5">
    <source>
        <dbReference type="Proteomes" id="UP000093276"/>
    </source>
</evidence>
<evidence type="ECO:0000313" key="3">
    <source>
        <dbReference type="EMBL" id="AOC93487.1"/>
    </source>
</evidence>
<feature type="domain" description="Outer membrane protein beta-barrel" evidence="2">
    <location>
        <begin position="39"/>
        <end position="199"/>
    </location>
</feature>
<evidence type="ECO:0000313" key="4">
    <source>
        <dbReference type="EMBL" id="SCY24906.1"/>
    </source>
</evidence>
<dbReference type="KEGG" id="fjg:BB050_00331"/>
<dbReference type="Proteomes" id="UP000093276">
    <property type="component" value="Chromosome"/>
</dbReference>
<name>A0AAC9CWY7_9FLAO</name>
<feature type="signal peptide" evidence="1">
    <location>
        <begin position="1"/>
        <end position="39"/>
    </location>
</feature>
<dbReference type="EMBL" id="CP016907">
    <property type="protein sequence ID" value="AOC93487.1"/>
    <property type="molecule type" value="Genomic_DNA"/>
</dbReference>
<proteinExistence type="predicted"/>
<accession>A0AAC9CWY7</accession>
<evidence type="ECO:0000313" key="6">
    <source>
        <dbReference type="Proteomes" id="UP000199307"/>
    </source>
</evidence>
<dbReference type="Pfam" id="PF13568">
    <property type="entry name" value="OMP_b-brl_2"/>
    <property type="match status" value="1"/>
</dbReference>
<reference evidence="4 6" key="2">
    <citation type="submission" date="2016-10" db="EMBL/GenBank/DDBJ databases">
        <authorList>
            <person name="Varghese N."/>
            <person name="Submissions S."/>
        </authorList>
    </citation>
    <scope>NUCLEOTIDE SEQUENCE [LARGE SCALE GENOMIC DNA]</scope>
    <source>
        <strain evidence="4 6">CGMCC 1.6859</strain>
    </source>
</reference>
<reference evidence="3 5" key="1">
    <citation type="submission" date="2016-08" db="EMBL/GenBank/DDBJ databases">
        <title>Complete genome sequence of Flavobacterium johnsoniae strain GSE09, a volatile-producing biocontrol agent isolated from cucumber (Cucumis sativus).</title>
        <authorList>
            <person name="Jeong J.-J."/>
            <person name="Oh J.Y."/>
            <person name="Jim Y.J."/>
            <person name="Sang M.K."/>
            <person name="Kim K.D."/>
        </authorList>
    </citation>
    <scope>NUCLEOTIDE SEQUENCE [LARGE SCALE GENOMIC DNA]</scope>
    <source>
        <strain evidence="3 5">GSE09</strain>
    </source>
</reference>
<evidence type="ECO:0000259" key="2">
    <source>
        <dbReference type="Pfam" id="PF13568"/>
    </source>
</evidence>
<sequence length="230" mass="25120">MNKCLINYLLTKFLTMKLQAKFLCALTLFLTASFGMLHAQDNNVNTEFGVKGGFNMSNLYGSGDDVDDNNILYGFNAGVYATLPISDFVAIQPELLFTTKGAELEYSNAFASGNTKFKLNYIELPLLVRVNVTKNFNIHAGGYASYLVSSKVTGDGTFDFDEEIDADDLARFDAGISAGIGVDFSPISVGLRYNYGLTTVGKERTIAGTTYTVPDAKNSNLTLYLSYKLN</sequence>
<dbReference type="Proteomes" id="UP000199307">
    <property type="component" value="Unassembled WGS sequence"/>
</dbReference>
<protein>
    <submittedName>
        <fullName evidence="4">Outer membrane protein beta-barrel domain-containing protein</fullName>
    </submittedName>
</protein>
<keyword evidence="1" id="KW-0732">Signal</keyword>